<evidence type="ECO:0000313" key="8">
    <source>
        <dbReference type="Proteomes" id="UP001159042"/>
    </source>
</evidence>
<evidence type="ECO:0000256" key="3">
    <source>
        <dbReference type="ARBA" id="ARBA00023015"/>
    </source>
</evidence>
<proteinExistence type="predicted"/>
<dbReference type="AlphaFoldDB" id="A0AAV8VEB9"/>
<dbReference type="Pfam" id="PF13873">
    <property type="entry name" value="Myb_DNA-bind_5"/>
    <property type="match status" value="1"/>
</dbReference>
<comment type="caution">
    <text evidence="7">The sequence shown here is derived from an EMBL/GenBank/DDBJ whole genome shotgun (WGS) entry which is preliminary data.</text>
</comment>
<sequence>MLWTYRASPRTYVFEGSNIGNKGYLPEHFPVCPVVSNSKVSTYNAGILSPIVSNSIRYQMSFKVREAHWQVLHEEMDKNAVLATGKFVGPKGRENYKKLWDEAAKKLNSLGYGVKSTDKWQKTWTDYKYALKKEGSKFEKKVLDKQEGVYPMTDIYLNWN</sequence>
<reference evidence="7 8" key="1">
    <citation type="journal article" date="2023" name="Insect Mol. Biol.">
        <title>Genome sequencing provides insights into the evolution of gene families encoding plant cell wall-degrading enzymes in longhorned beetles.</title>
        <authorList>
            <person name="Shin N.R."/>
            <person name="Okamura Y."/>
            <person name="Kirsch R."/>
            <person name="Pauchet Y."/>
        </authorList>
    </citation>
    <scope>NUCLEOTIDE SEQUENCE [LARGE SCALE GENOMIC DNA]</scope>
    <source>
        <strain evidence="7">EAD_L_NR</strain>
    </source>
</reference>
<name>A0AAV8VEB9_9CUCU</name>
<evidence type="ECO:0000313" key="7">
    <source>
        <dbReference type="EMBL" id="KAJ8912508.1"/>
    </source>
</evidence>
<evidence type="ECO:0000256" key="4">
    <source>
        <dbReference type="ARBA" id="ARBA00023163"/>
    </source>
</evidence>
<evidence type="ECO:0000256" key="2">
    <source>
        <dbReference type="ARBA" id="ARBA00016807"/>
    </source>
</evidence>
<accession>A0AAV8VEB9</accession>
<dbReference type="EMBL" id="JANEYG010000124">
    <property type="protein sequence ID" value="KAJ8912508.1"/>
    <property type="molecule type" value="Genomic_DNA"/>
</dbReference>
<comment type="function">
    <text evidence="5">Involved in transvection phenomena (= synapsis-dependent gene expression), where the synaptic pairing of chromosomes carrying genes with which zeste interacts influences the expression of these genes. Zeste binds to DNA and stimulates transcription from a nearby promoter.</text>
</comment>
<comment type="subunit">
    <text evidence="1">Self-associates forming complexes of several hundred monomers.</text>
</comment>
<dbReference type="Proteomes" id="UP001159042">
    <property type="component" value="Unassembled WGS sequence"/>
</dbReference>
<gene>
    <name evidence="7" type="ORF">NQ315_012580</name>
</gene>
<organism evidence="7 8">
    <name type="scientific">Exocentrus adspersus</name>
    <dbReference type="NCBI Taxonomy" id="1586481"/>
    <lineage>
        <taxon>Eukaryota</taxon>
        <taxon>Metazoa</taxon>
        <taxon>Ecdysozoa</taxon>
        <taxon>Arthropoda</taxon>
        <taxon>Hexapoda</taxon>
        <taxon>Insecta</taxon>
        <taxon>Pterygota</taxon>
        <taxon>Neoptera</taxon>
        <taxon>Endopterygota</taxon>
        <taxon>Coleoptera</taxon>
        <taxon>Polyphaga</taxon>
        <taxon>Cucujiformia</taxon>
        <taxon>Chrysomeloidea</taxon>
        <taxon>Cerambycidae</taxon>
        <taxon>Lamiinae</taxon>
        <taxon>Acanthocinini</taxon>
        <taxon>Exocentrus</taxon>
    </lineage>
</organism>
<protein>
    <recommendedName>
        <fullName evidence="2">Regulatory protein zeste</fullName>
    </recommendedName>
</protein>
<keyword evidence="8" id="KW-1185">Reference proteome</keyword>
<evidence type="ECO:0000256" key="1">
    <source>
        <dbReference type="ARBA" id="ARBA00011764"/>
    </source>
</evidence>
<dbReference type="InterPro" id="IPR028002">
    <property type="entry name" value="Myb_DNA-bind_5"/>
</dbReference>
<evidence type="ECO:0000259" key="6">
    <source>
        <dbReference type="Pfam" id="PF13873"/>
    </source>
</evidence>
<feature type="domain" description="Myb/SANT-like DNA-binding" evidence="6">
    <location>
        <begin position="67"/>
        <end position="135"/>
    </location>
</feature>
<evidence type="ECO:0000256" key="5">
    <source>
        <dbReference type="ARBA" id="ARBA00025466"/>
    </source>
</evidence>
<keyword evidence="3" id="KW-0805">Transcription regulation</keyword>
<keyword evidence="4" id="KW-0804">Transcription</keyword>